<name>A0A6L9EBT3_9FLAO</name>
<evidence type="ECO:0000259" key="1">
    <source>
        <dbReference type="Pfam" id="PF08818"/>
    </source>
</evidence>
<dbReference type="PIRSF" id="PIRSF021308">
    <property type="entry name" value="UCP021308"/>
    <property type="match status" value="1"/>
</dbReference>
<dbReference type="Proteomes" id="UP000475249">
    <property type="component" value="Unassembled WGS sequence"/>
</dbReference>
<accession>A0A6L9EBT3</accession>
<comment type="caution">
    <text evidence="2">The sequence shown here is derived from an EMBL/GenBank/DDBJ whole genome shotgun (WGS) entry which is preliminary data.</text>
</comment>
<protein>
    <recommendedName>
        <fullName evidence="1">YdhG-like domain-containing protein</fullName>
    </recommendedName>
</protein>
<keyword evidence="3" id="KW-1185">Reference proteome</keyword>
<gene>
    <name evidence="2" type="ORF">GTQ38_09170</name>
</gene>
<evidence type="ECO:0000313" key="3">
    <source>
        <dbReference type="Proteomes" id="UP000475249"/>
    </source>
</evidence>
<evidence type="ECO:0000313" key="2">
    <source>
        <dbReference type="EMBL" id="NAS12170.1"/>
    </source>
</evidence>
<reference evidence="2 3" key="1">
    <citation type="submission" date="2020-01" db="EMBL/GenBank/DDBJ databases">
        <title>Bacteria diversity of Porities sp.</title>
        <authorList>
            <person name="Wang G."/>
        </authorList>
    </citation>
    <scope>NUCLEOTIDE SEQUENCE [LARGE SCALE GENOMIC DNA]</scope>
    <source>
        <strain evidence="2 3">R33</strain>
    </source>
</reference>
<dbReference type="Pfam" id="PF08818">
    <property type="entry name" value="DUF1801"/>
    <property type="match status" value="1"/>
</dbReference>
<feature type="domain" description="YdhG-like" evidence="1">
    <location>
        <begin position="34"/>
        <end position="131"/>
    </location>
</feature>
<dbReference type="SUPFAM" id="SSF159888">
    <property type="entry name" value="YdhG-like"/>
    <property type="match status" value="1"/>
</dbReference>
<dbReference type="InterPro" id="IPR016786">
    <property type="entry name" value="YdeI_bac"/>
</dbReference>
<dbReference type="InterPro" id="IPR014922">
    <property type="entry name" value="YdhG-like"/>
</dbReference>
<dbReference type="AlphaFoldDB" id="A0A6L9EBT3"/>
<sequence>MRYIEMNKSVDNYLIEGCGRCELGGTPDCKVHRWTEELKLLRGIVQDCGLTEECKWGAPCYTYQGKNILMLSALREYCCISFFKGSLLADAKSLLVKPGPNSQAARLFKFVDVGKVKELETNIKAYIFEAIEIEKAGLKVAFKTNPEPLPEELVMKFEEDPVLKTSFEALTPGRQRGYILHFSQPKQSKTKIARIEKCIPMILSGIGLHDKYQSGKRG</sequence>
<dbReference type="Pfam" id="PF13376">
    <property type="entry name" value="OmdA"/>
    <property type="match status" value="1"/>
</dbReference>
<dbReference type="EMBL" id="WXYO01000004">
    <property type="protein sequence ID" value="NAS12170.1"/>
    <property type="molecule type" value="Genomic_DNA"/>
</dbReference>
<organism evidence="2 3">
    <name type="scientific">Poritiphilus flavus</name>
    <dbReference type="NCBI Taxonomy" id="2697053"/>
    <lineage>
        <taxon>Bacteria</taxon>
        <taxon>Pseudomonadati</taxon>
        <taxon>Bacteroidota</taxon>
        <taxon>Flavobacteriia</taxon>
        <taxon>Flavobacteriales</taxon>
        <taxon>Flavobacteriaceae</taxon>
        <taxon>Poritiphilus</taxon>
    </lineage>
</organism>
<proteinExistence type="predicted"/>
<dbReference type="Gene3D" id="3.90.1150.200">
    <property type="match status" value="1"/>
</dbReference>